<name>A0AA86UWB5_9EUKA</name>
<proteinExistence type="predicted"/>
<gene>
    <name evidence="2" type="ORF">HINF_LOCUS34480</name>
    <name evidence="1" type="ORF">HINF_LOCUS58199</name>
</gene>
<dbReference type="AlphaFoldDB" id="A0AA86UWB5"/>
<organism evidence="1">
    <name type="scientific">Hexamita inflata</name>
    <dbReference type="NCBI Taxonomy" id="28002"/>
    <lineage>
        <taxon>Eukaryota</taxon>
        <taxon>Metamonada</taxon>
        <taxon>Diplomonadida</taxon>
        <taxon>Hexamitidae</taxon>
        <taxon>Hexamitinae</taxon>
        <taxon>Hexamita</taxon>
    </lineage>
</organism>
<reference evidence="2 3" key="2">
    <citation type="submission" date="2024-07" db="EMBL/GenBank/DDBJ databases">
        <authorList>
            <person name="Akdeniz Z."/>
        </authorList>
    </citation>
    <scope>NUCLEOTIDE SEQUENCE [LARGE SCALE GENOMIC DNA]</scope>
</reference>
<evidence type="ECO:0000313" key="3">
    <source>
        <dbReference type="Proteomes" id="UP001642409"/>
    </source>
</evidence>
<reference evidence="1" key="1">
    <citation type="submission" date="2023-06" db="EMBL/GenBank/DDBJ databases">
        <authorList>
            <person name="Kurt Z."/>
        </authorList>
    </citation>
    <scope>NUCLEOTIDE SEQUENCE</scope>
</reference>
<dbReference type="Proteomes" id="UP001642409">
    <property type="component" value="Unassembled WGS sequence"/>
</dbReference>
<comment type="caution">
    <text evidence="1">The sequence shown here is derived from an EMBL/GenBank/DDBJ whole genome shotgun (WGS) entry which is preliminary data.</text>
</comment>
<dbReference type="EMBL" id="CATOUU010001074">
    <property type="protein sequence ID" value="CAI9970554.1"/>
    <property type="molecule type" value="Genomic_DNA"/>
</dbReference>
<protein>
    <submittedName>
        <fullName evidence="2">Hypothetical_protein</fullName>
    </submittedName>
</protein>
<accession>A0AA86UWB5</accession>
<keyword evidence="3" id="KW-1185">Reference proteome</keyword>
<dbReference type="EMBL" id="CAXDID020000122">
    <property type="protein sequence ID" value="CAL6032424.1"/>
    <property type="molecule type" value="Genomic_DNA"/>
</dbReference>
<evidence type="ECO:0000313" key="2">
    <source>
        <dbReference type="EMBL" id="CAL6032424.1"/>
    </source>
</evidence>
<evidence type="ECO:0000313" key="1">
    <source>
        <dbReference type="EMBL" id="CAI9970554.1"/>
    </source>
</evidence>
<sequence length="110" mass="13427">MFLVFLVNQRAKVPTRTKSQENLRINKTPNKLHRSKFLKPKPQFRNQKVNFRLTSQSQLILNFGLNINQFILFGYDYKEPIRRIQKSEVFRTHVLMICQRRRLFRFVFII</sequence>